<dbReference type="EMBL" id="CP054928">
    <property type="protein sequence ID" value="QKW48141.1"/>
    <property type="molecule type" value="Genomic_DNA"/>
</dbReference>
<dbReference type="Gene3D" id="3.40.50.300">
    <property type="entry name" value="P-loop containing nucleotide triphosphate hydrolases"/>
    <property type="match status" value="1"/>
</dbReference>
<protein>
    <submittedName>
        <fullName evidence="2">Tetratricopeptide repeat protein</fullName>
    </submittedName>
</protein>
<reference evidence="2 3" key="1">
    <citation type="submission" date="2020-06" db="EMBL/GenBank/DDBJ databases">
        <title>Genome mining for natural products.</title>
        <authorList>
            <person name="Zhang B."/>
            <person name="Shi J."/>
            <person name="Ge H."/>
        </authorList>
    </citation>
    <scope>NUCLEOTIDE SEQUENCE [LARGE SCALE GENOMIC DNA]</scope>
    <source>
        <strain evidence="2 3">NA06532</strain>
        <plasmid evidence="2 3">unnamed2</plasmid>
    </source>
</reference>
<dbReference type="RefSeq" id="WP_176145984.1">
    <property type="nucleotide sequence ID" value="NZ_CP054928.1"/>
</dbReference>
<dbReference type="SUPFAM" id="SSF48452">
    <property type="entry name" value="TPR-like"/>
    <property type="match status" value="3"/>
</dbReference>
<geneLocation type="plasmid" evidence="2 3">
    <name>unnamed2</name>
</geneLocation>
<dbReference type="InterPro" id="IPR019734">
    <property type="entry name" value="TPR_rpt"/>
</dbReference>
<dbReference type="InterPro" id="IPR027417">
    <property type="entry name" value="P-loop_NTPase"/>
</dbReference>
<dbReference type="PANTHER" id="PTHR46082">
    <property type="entry name" value="ATP/GTP-BINDING PROTEIN-RELATED"/>
    <property type="match status" value="1"/>
</dbReference>
<dbReference type="AlphaFoldDB" id="A0A7H8N1A5"/>
<dbReference type="GeneID" id="87637035"/>
<keyword evidence="1" id="KW-0472">Membrane</keyword>
<name>A0A7H8N1A5_STRMI</name>
<dbReference type="Pfam" id="PF13374">
    <property type="entry name" value="TPR_10"/>
    <property type="match status" value="2"/>
</dbReference>
<dbReference type="InterPro" id="IPR053137">
    <property type="entry name" value="NLR-like"/>
</dbReference>
<sequence>MAGNRRAARIGSAVSGGTAVVTILVAMVTNYVTANPPTWAENSLLVWSVFGVLGAVSLGLVLWERRLAGEPEGGARPVALERIAAVSGHSMNPPAVSVPVRGRDAELERIGQLVRGPGGGMVVVCGAGGLGKTTLAAEAAARARAEGRVVVWIRWRDDATQLGQDLAQAAHILGLPEARLEEARTGRVSLVDAVWEHLATVEGWLIVVDNVDTPTRVGPGSGALSAYRGWLRPHGGGALLVTSRDTSPQTWGPDAGLLALDPLADKAGGAVLLDAAPHAGTEGEAEALAARLGGLPLGLNAAGTYLSVPTSRHRTFATYQHALENEFGDLLGAEHPAAATDPETARRVVRHTWDLSLDQLHHDGYTLARPALQLLALLAPAPIPRTLITPSLVTDATGLPATAATVEAALAGLHQYGLIRTPPATAPETAEPSVGQLQIHLLVREVTAHTLPHSQLTEALNAIDQHLSQAVTALADLPGRAGWPLARLLAPHLPPHLDRSTPQDFMTALGVLDDLADVLSSAGAHSDELLLRRHVVEAETLQLDPNHPDILGSRNNLASALNQLGEHQQAAALHRQTLADHERTLGPDHPHTLTSRSNLASALNDLGEHQQAAALHRQTLADRERTFGPDHPHTLNSRNNLANTLNDLGEHQQAAALHRQTLADHERTLGPDHPHTLNSRNNLANTLNDLGEHQEAAALHRQTLADRERTFGPDHPHTLNSRNNLANALTGMGEHQEAAALHRQTLADHERTLGPDHPHTLNSRNNLANALTGMGEHQQAVDLHQQTLADHERTLGPNHPATLGSRNNLANALTGMGEHQQAAALHRQTLADRERTLGPDHPATLGSRNNLANALTGMGEHQQAVDLHQQTLADHERTLGPDHPHTLTSRNNLTAARALLNAPSMWRRWLPRLR</sequence>
<dbReference type="PANTHER" id="PTHR46082:SF6">
    <property type="entry name" value="AAA+ ATPASE DOMAIN-CONTAINING PROTEIN-RELATED"/>
    <property type="match status" value="1"/>
</dbReference>
<organism evidence="2 3">
    <name type="scientific">Streptomyces microflavus</name>
    <name type="common">Streptomyces lipmanii</name>
    <dbReference type="NCBI Taxonomy" id="1919"/>
    <lineage>
        <taxon>Bacteria</taxon>
        <taxon>Bacillati</taxon>
        <taxon>Actinomycetota</taxon>
        <taxon>Actinomycetes</taxon>
        <taxon>Kitasatosporales</taxon>
        <taxon>Streptomycetaceae</taxon>
        <taxon>Streptomyces</taxon>
    </lineage>
</organism>
<feature type="transmembrane region" description="Helical" evidence="1">
    <location>
        <begin position="12"/>
        <end position="32"/>
    </location>
</feature>
<dbReference type="SUPFAM" id="SSF52540">
    <property type="entry name" value="P-loop containing nucleoside triphosphate hydrolases"/>
    <property type="match status" value="1"/>
</dbReference>
<dbReference type="Pfam" id="PF13424">
    <property type="entry name" value="TPR_12"/>
    <property type="match status" value="3"/>
</dbReference>
<feature type="transmembrane region" description="Helical" evidence="1">
    <location>
        <begin position="44"/>
        <end position="63"/>
    </location>
</feature>
<dbReference type="PRINTS" id="PR00364">
    <property type="entry name" value="DISEASERSIST"/>
</dbReference>
<evidence type="ECO:0000313" key="2">
    <source>
        <dbReference type="EMBL" id="QKW48141.1"/>
    </source>
</evidence>
<accession>A0A7H8N1A5</accession>
<keyword evidence="2" id="KW-0614">Plasmid</keyword>
<evidence type="ECO:0000313" key="3">
    <source>
        <dbReference type="Proteomes" id="UP000509345"/>
    </source>
</evidence>
<keyword evidence="1" id="KW-0812">Transmembrane</keyword>
<dbReference type="InterPro" id="IPR011990">
    <property type="entry name" value="TPR-like_helical_dom_sf"/>
</dbReference>
<proteinExistence type="predicted"/>
<dbReference type="Proteomes" id="UP000509345">
    <property type="component" value="Plasmid unnamed2"/>
</dbReference>
<gene>
    <name evidence="2" type="ORF">HUT09_37040</name>
</gene>
<evidence type="ECO:0000256" key="1">
    <source>
        <dbReference type="SAM" id="Phobius"/>
    </source>
</evidence>
<dbReference type="Gene3D" id="1.25.40.10">
    <property type="entry name" value="Tetratricopeptide repeat domain"/>
    <property type="match status" value="3"/>
</dbReference>
<dbReference type="SMART" id="SM00028">
    <property type="entry name" value="TPR"/>
    <property type="match status" value="8"/>
</dbReference>
<keyword evidence="1" id="KW-1133">Transmembrane helix</keyword>